<evidence type="ECO:0000313" key="2">
    <source>
        <dbReference type="EMBL" id="MBE9211736.1"/>
    </source>
</evidence>
<comment type="caution">
    <text evidence="2">The sequence shown here is derived from an EMBL/GenBank/DDBJ whole genome shotgun (WGS) entry which is preliminary data.</text>
</comment>
<sequence length="53" mass="5326">MNGNSFVQALGILGATGVMMFTLFQRTPMVVKVGTGVLATGAAAVAIANKDKG</sequence>
<dbReference type="EMBL" id="JADEWL010000006">
    <property type="protein sequence ID" value="MBE9211736.1"/>
    <property type="molecule type" value="Genomic_DNA"/>
</dbReference>
<keyword evidence="1" id="KW-0472">Membrane</keyword>
<protein>
    <submittedName>
        <fullName evidence="2">Uncharacterized protein</fullName>
    </submittedName>
</protein>
<dbReference type="AlphaFoldDB" id="A0A8J7FCH3"/>
<dbReference type="Proteomes" id="UP000620559">
    <property type="component" value="Unassembled WGS sequence"/>
</dbReference>
<name>A0A8J7FCH3_9CYAN</name>
<feature type="transmembrane region" description="Helical" evidence="1">
    <location>
        <begin position="6"/>
        <end position="24"/>
    </location>
</feature>
<accession>A0A8J7FCH3</accession>
<keyword evidence="1" id="KW-1133">Transmembrane helix</keyword>
<reference evidence="2" key="1">
    <citation type="submission" date="2020-10" db="EMBL/GenBank/DDBJ databases">
        <authorList>
            <person name="Castelo-Branco R."/>
            <person name="Eusebio N."/>
            <person name="Adriana R."/>
            <person name="Vieira A."/>
            <person name="Brugerolle De Fraissinette N."/>
            <person name="Rezende De Castro R."/>
            <person name="Schneider M.P."/>
            <person name="Vasconcelos V."/>
            <person name="Leao P.N."/>
        </authorList>
    </citation>
    <scope>NUCLEOTIDE SEQUENCE</scope>
    <source>
        <strain evidence="2">LEGE 06105</strain>
    </source>
</reference>
<keyword evidence="3" id="KW-1185">Reference proteome</keyword>
<organism evidence="2 3">
    <name type="scientific">Plectonema cf. radiosum LEGE 06105</name>
    <dbReference type="NCBI Taxonomy" id="945769"/>
    <lineage>
        <taxon>Bacteria</taxon>
        <taxon>Bacillati</taxon>
        <taxon>Cyanobacteriota</taxon>
        <taxon>Cyanophyceae</taxon>
        <taxon>Oscillatoriophycideae</taxon>
        <taxon>Oscillatoriales</taxon>
        <taxon>Microcoleaceae</taxon>
        <taxon>Plectonema</taxon>
    </lineage>
</organism>
<evidence type="ECO:0000313" key="3">
    <source>
        <dbReference type="Proteomes" id="UP000620559"/>
    </source>
</evidence>
<dbReference type="RefSeq" id="WP_193916983.1">
    <property type="nucleotide sequence ID" value="NZ_JADEWL010000006.1"/>
</dbReference>
<evidence type="ECO:0000256" key="1">
    <source>
        <dbReference type="SAM" id="Phobius"/>
    </source>
</evidence>
<proteinExistence type="predicted"/>
<keyword evidence="1" id="KW-0812">Transmembrane</keyword>
<gene>
    <name evidence="2" type="ORF">IQ247_03220</name>
</gene>